<dbReference type="EMBL" id="JAQZCI010000003">
    <property type="protein sequence ID" value="MDD7963095.1"/>
    <property type="molecule type" value="Genomic_DNA"/>
</dbReference>
<sequence>MPIAARRNIFAAPVCAIVLAGCTPAPVGTPVPSGAPAVLGLRAEVTAVVDGDTIDVQIAGSTERVRIIGIDTPEIGRDGAADECYAQEAREYVNAALYGRTVEFYPDPTQDDADRYGRLLRQVVIDDRSIAEEAIAAGMGYEYTYDEPYGGQDAHKAAQEAAAAAGAGLWSACE</sequence>
<protein>
    <submittedName>
        <fullName evidence="6">Thermonuclease family protein</fullName>
    </submittedName>
</protein>
<feature type="chain" id="PRO_5047452250" evidence="4">
    <location>
        <begin position="21"/>
        <end position="174"/>
    </location>
</feature>
<keyword evidence="2" id="KW-0255">Endonuclease</keyword>
<dbReference type="SMART" id="SM00318">
    <property type="entry name" value="SNc"/>
    <property type="match status" value="1"/>
</dbReference>
<feature type="signal peptide" evidence="4">
    <location>
        <begin position="1"/>
        <end position="20"/>
    </location>
</feature>
<comment type="caution">
    <text evidence="6">The sequence shown here is derived from an EMBL/GenBank/DDBJ whole genome shotgun (WGS) entry which is preliminary data.</text>
</comment>
<keyword evidence="7" id="KW-1185">Reference proteome</keyword>
<dbReference type="PROSITE" id="PS50830">
    <property type="entry name" value="TNASE_3"/>
    <property type="match status" value="1"/>
</dbReference>
<organism evidence="6 7">
    <name type="scientific">Microbacterium thalli</name>
    <dbReference type="NCBI Taxonomy" id="3027921"/>
    <lineage>
        <taxon>Bacteria</taxon>
        <taxon>Bacillati</taxon>
        <taxon>Actinomycetota</taxon>
        <taxon>Actinomycetes</taxon>
        <taxon>Micrococcales</taxon>
        <taxon>Microbacteriaceae</taxon>
        <taxon>Microbacterium</taxon>
    </lineage>
</organism>
<evidence type="ECO:0000313" key="7">
    <source>
        <dbReference type="Proteomes" id="UP001218170"/>
    </source>
</evidence>
<evidence type="ECO:0000256" key="1">
    <source>
        <dbReference type="ARBA" id="ARBA00022722"/>
    </source>
</evidence>
<dbReference type="InterPro" id="IPR002071">
    <property type="entry name" value="Thermonucl_AS"/>
</dbReference>
<keyword evidence="3" id="KW-0378">Hydrolase</keyword>
<evidence type="ECO:0000313" key="6">
    <source>
        <dbReference type="EMBL" id="MDD7963095.1"/>
    </source>
</evidence>
<dbReference type="InterPro" id="IPR035437">
    <property type="entry name" value="SNase_OB-fold_sf"/>
</dbReference>
<dbReference type="SUPFAM" id="SSF50199">
    <property type="entry name" value="Staphylococcal nuclease"/>
    <property type="match status" value="1"/>
</dbReference>
<dbReference type="InterPro" id="IPR016071">
    <property type="entry name" value="Staphylococal_nuclease_OB-fold"/>
</dbReference>
<name>A0ABT5SKV0_9MICO</name>
<evidence type="ECO:0000256" key="2">
    <source>
        <dbReference type="ARBA" id="ARBA00022759"/>
    </source>
</evidence>
<keyword evidence="4" id="KW-0732">Signal</keyword>
<dbReference type="PANTHER" id="PTHR12302:SF3">
    <property type="entry name" value="SERINE_THREONINE-PROTEIN KINASE 31"/>
    <property type="match status" value="1"/>
</dbReference>
<keyword evidence="1" id="KW-0540">Nuclease</keyword>
<dbReference type="Pfam" id="PF00565">
    <property type="entry name" value="SNase"/>
    <property type="match status" value="1"/>
</dbReference>
<dbReference type="PANTHER" id="PTHR12302">
    <property type="entry name" value="EBNA2 BINDING PROTEIN P100"/>
    <property type="match status" value="1"/>
</dbReference>
<dbReference type="PROSITE" id="PS51257">
    <property type="entry name" value="PROKAR_LIPOPROTEIN"/>
    <property type="match status" value="1"/>
</dbReference>
<evidence type="ECO:0000259" key="5">
    <source>
        <dbReference type="PROSITE" id="PS50830"/>
    </source>
</evidence>
<dbReference type="Gene3D" id="2.40.50.90">
    <property type="match status" value="1"/>
</dbReference>
<reference evidence="6 7" key="1">
    <citation type="submission" date="2023-02" db="EMBL/GenBank/DDBJ databases">
        <title>Study of novel species of the Microbacterium genus.</title>
        <authorList>
            <person name="Arroyo-Herrera I."/>
            <person name="Roman-Ponce B."/>
            <person name="Vasquez-Murrieta M.S."/>
        </authorList>
    </citation>
    <scope>NUCLEOTIDE SEQUENCE [LARGE SCALE GENOMIC DNA]</scope>
    <source>
        <strain evidence="6 7">NE1TT3</strain>
    </source>
</reference>
<dbReference type="Proteomes" id="UP001218170">
    <property type="component" value="Unassembled WGS sequence"/>
</dbReference>
<evidence type="ECO:0000256" key="3">
    <source>
        <dbReference type="ARBA" id="ARBA00022801"/>
    </source>
</evidence>
<gene>
    <name evidence="6" type="ORF">PUW80_12135</name>
</gene>
<accession>A0ABT5SKV0</accession>
<proteinExistence type="predicted"/>
<feature type="domain" description="TNase-like" evidence="5">
    <location>
        <begin position="39"/>
        <end position="172"/>
    </location>
</feature>
<evidence type="ECO:0000256" key="4">
    <source>
        <dbReference type="SAM" id="SignalP"/>
    </source>
</evidence>
<dbReference type="PROSITE" id="PS01123">
    <property type="entry name" value="TNASE_1"/>
    <property type="match status" value="1"/>
</dbReference>
<dbReference type="RefSeq" id="WP_274264778.1">
    <property type="nucleotide sequence ID" value="NZ_JAQZCI010000003.1"/>
</dbReference>